<evidence type="ECO:0000313" key="1">
    <source>
        <dbReference type="EMBL" id="RHL28626.1"/>
    </source>
</evidence>
<organism evidence="1 2">
    <name type="scientific">Agathobacter rectalis</name>
    <dbReference type="NCBI Taxonomy" id="39491"/>
    <lineage>
        <taxon>Bacteria</taxon>
        <taxon>Bacillati</taxon>
        <taxon>Bacillota</taxon>
        <taxon>Clostridia</taxon>
        <taxon>Lachnospirales</taxon>
        <taxon>Lachnospiraceae</taxon>
        <taxon>Agathobacter</taxon>
    </lineage>
</organism>
<sequence length="93" mass="11195">MKQLIKNKEASRWTTSKDEFCNECGNRGIIETPDEHYKDKFEYLLDKYEDMGDSSSDECYHKALERVKTKKVYCQYCEKGLNYKDRYPKDDEK</sequence>
<dbReference type="Proteomes" id="UP000283297">
    <property type="component" value="Unassembled WGS sequence"/>
</dbReference>
<evidence type="ECO:0000313" key="2">
    <source>
        <dbReference type="Proteomes" id="UP000283297"/>
    </source>
</evidence>
<proteinExistence type="predicted"/>
<name>A0A415JX40_9FIRM</name>
<gene>
    <name evidence="1" type="ORF">DW028_08245</name>
</gene>
<comment type="caution">
    <text evidence="1">The sequence shown here is derived from an EMBL/GenBank/DDBJ whole genome shotgun (WGS) entry which is preliminary data.</text>
</comment>
<dbReference type="AlphaFoldDB" id="A0A415JX40"/>
<dbReference type="EMBL" id="QRON01000004">
    <property type="protein sequence ID" value="RHL28626.1"/>
    <property type="molecule type" value="Genomic_DNA"/>
</dbReference>
<reference evidence="1 2" key="1">
    <citation type="submission" date="2018-08" db="EMBL/GenBank/DDBJ databases">
        <title>A genome reference for cultivated species of the human gut microbiota.</title>
        <authorList>
            <person name="Zou Y."/>
            <person name="Xue W."/>
            <person name="Luo G."/>
        </authorList>
    </citation>
    <scope>NUCLEOTIDE SEQUENCE [LARGE SCALE GENOMIC DNA]</scope>
    <source>
        <strain evidence="1 2">AF38-24</strain>
    </source>
</reference>
<dbReference type="RefSeq" id="WP_118370025.1">
    <property type="nucleotide sequence ID" value="NZ_QRON01000004.1"/>
</dbReference>
<protein>
    <submittedName>
        <fullName evidence="1">Uncharacterized protein</fullName>
    </submittedName>
</protein>
<accession>A0A415JX40</accession>